<evidence type="ECO:0000256" key="2">
    <source>
        <dbReference type="ARBA" id="ARBA00022670"/>
    </source>
</evidence>
<dbReference type="PROSITE" id="PS00138">
    <property type="entry name" value="SUBTILASE_SER"/>
    <property type="match status" value="1"/>
</dbReference>
<dbReference type="PROSITE" id="PS00137">
    <property type="entry name" value="SUBTILASE_HIS"/>
    <property type="match status" value="1"/>
</dbReference>
<reference evidence="10" key="1">
    <citation type="submission" date="2016-06" db="EMBL/GenBank/DDBJ databases">
        <authorList>
            <person name="Varghese N."/>
            <person name="Submissions Spin"/>
        </authorList>
    </citation>
    <scope>NUCLEOTIDE SEQUENCE [LARGE SCALE GENOMIC DNA]</scope>
    <source>
        <strain evidence="10">DSM 45246</strain>
    </source>
</reference>
<accession>A0A1C4VXV5</accession>
<evidence type="ECO:0000256" key="6">
    <source>
        <dbReference type="RuleBase" id="RU003355"/>
    </source>
</evidence>
<name>A0A1C4VXV5_9ACTN</name>
<dbReference type="EMBL" id="FMCS01000003">
    <property type="protein sequence ID" value="SCE88813.1"/>
    <property type="molecule type" value="Genomic_DNA"/>
</dbReference>
<dbReference type="PROSITE" id="PS51892">
    <property type="entry name" value="SUBTILASE"/>
    <property type="match status" value="1"/>
</dbReference>
<feature type="active site" description="Charge relay system" evidence="5">
    <location>
        <position position="62"/>
    </location>
</feature>
<dbReference type="PRINTS" id="PR00723">
    <property type="entry name" value="SUBTILISIN"/>
</dbReference>
<organism evidence="9 10">
    <name type="scientific">Micromonospora chaiyaphumensis</name>
    <dbReference type="NCBI Taxonomy" id="307119"/>
    <lineage>
        <taxon>Bacteria</taxon>
        <taxon>Bacillati</taxon>
        <taxon>Actinomycetota</taxon>
        <taxon>Actinomycetes</taxon>
        <taxon>Micromonosporales</taxon>
        <taxon>Micromonosporaceae</taxon>
        <taxon>Micromonospora</taxon>
    </lineage>
</organism>
<dbReference type="InterPro" id="IPR022398">
    <property type="entry name" value="Peptidase_S8_His-AS"/>
</dbReference>
<comment type="similarity">
    <text evidence="1 5 6">Belongs to the peptidase S8 family.</text>
</comment>
<dbReference type="InterPro" id="IPR036852">
    <property type="entry name" value="Peptidase_S8/S53_dom_sf"/>
</dbReference>
<evidence type="ECO:0000256" key="4">
    <source>
        <dbReference type="ARBA" id="ARBA00022825"/>
    </source>
</evidence>
<proteinExistence type="inferred from homology"/>
<evidence type="ECO:0000313" key="10">
    <source>
        <dbReference type="Proteomes" id="UP000199629"/>
    </source>
</evidence>
<dbReference type="PANTHER" id="PTHR43399:SF4">
    <property type="entry name" value="CELL WALL-ASSOCIATED PROTEASE"/>
    <property type="match status" value="1"/>
</dbReference>
<keyword evidence="2 5" id="KW-0645">Protease</keyword>
<dbReference type="GO" id="GO:0006508">
    <property type="term" value="P:proteolysis"/>
    <property type="evidence" value="ECO:0007669"/>
    <property type="project" value="UniProtKB-KW"/>
</dbReference>
<dbReference type="Proteomes" id="UP000199629">
    <property type="component" value="Unassembled WGS sequence"/>
</dbReference>
<keyword evidence="7" id="KW-0732">Signal</keyword>
<evidence type="ECO:0000256" key="1">
    <source>
        <dbReference type="ARBA" id="ARBA00011073"/>
    </source>
</evidence>
<evidence type="ECO:0000259" key="8">
    <source>
        <dbReference type="Pfam" id="PF00082"/>
    </source>
</evidence>
<dbReference type="InterPro" id="IPR015500">
    <property type="entry name" value="Peptidase_S8_subtilisin-rel"/>
</dbReference>
<protein>
    <submittedName>
        <fullName evidence="9">Subtilase family protein</fullName>
    </submittedName>
</protein>
<dbReference type="RefSeq" id="WP_091261538.1">
    <property type="nucleotide sequence ID" value="NZ_FMCS01000003.1"/>
</dbReference>
<feature type="active site" description="Charge relay system" evidence="5">
    <location>
        <position position="108"/>
    </location>
</feature>
<dbReference type="AlphaFoldDB" id="A0A1C4VXV5"/>
<keyword evidence="4 5" id="KW-0720">Serine protease</keyword>
<feature type="domain" description="Peptidase S8/S53" evidence="8">
    <location>
        <begin position="53"/>
        <end position="323"/>
    </location>
</feature>
<dbReference type="Pfam" id="PF00082">
    <property type="entry name" value="Peptidase_S8"/>
    <property type="match status" value="1"/>
</dbReference>
<dbReference type="PANTHER" id="PTHR43399">
    <property type="entry name" value="SUBTILISIN-RELATED"/>
    <property type="match status" value="1"/>
</dbReference>
<keyword evidence="3 5" id="KW-0378">Hydrolase</keyword>
<evidence type="ECO:0000256" key="3">
    <source>
        <dbReference type="ARBA" id="ARBA00022801"/>
    </source>
</evidence>
<dbReference type="Gene3D" id="3.40.50.200">
    <property type="entry name" value="Peptidase S8/S53 domain"/>
    <property type="match status" value="1"/>
</dbReference>
<dbReference type="SUPFAM" id="SSF52743">
    <property type="entry name" value="Subtilisin-like"/>
    <property type="match status" value="1"/>
</dbReference>
<dbReference type="InterPro" id="IPR000209">
    <property type="entry name" value="Peptidase_S8/S53_dom"/>
</dbReference>
<feature type="signal peptide" evidence="7">
    <location>
        <begin position="1"/>
        <end position="26"/>
    </location>
</feature>
<dbReference type="PROSITE" id="PS00136">
    <property type="entry name" value="SUBTILASE_ASP"/>
    <property type="match status" value="1"/>
</dbReference>
<dbReference type="InterPro" id="IPR023827">
    <property type="entry name" value="Peptidase_S8_Asp-AS"/>
</dbReference>
<dbReference type="GO" id="GO:0004252">
    <property type="term" value="F:serine-type endopeptidase activity"/>
    <property type="evidence" value="ECO:0007669"/>
    <property type="project" value="UniProtKB-UniRule"/>
</dbReference>
<gene>
    <name evidence="9" type="ORF">GA0070214_10314</name>
</gene>
<evidence type="ECO:0000313" key="9">
    <source>
        <dbReference type="EMBL" id="SCE88813.1"/>
    </source>
</evidence>
<feature type="active site" description="Charge relay system" evidence="5">
    <location>
        <position position="290"/>
    </location>
</feature>
<evidence type="ECO:0000256" key="5">
    <source>
        <dbReference type="PROSITE-ProRule" id="PRU01240"/>
    </source>
</evidence>
<evidence type="ECO:0000256" key="7">
    <source>
        <dbReference type="SAM" id="SignalP"/>
    </source>
</evidence>
<dbReference type="InterPro" id="IPR051048">
    <property type="entry name" value="Peptidase_S8/S53_subtilisin"/>
</dbReference>
<keyword evidence="10" id="KW-1185">Reference proteome</keyword>
<dbReference type="InterPro" id="IPR023828">
    <property type="entry name" value="Peptidase_S8_Ser-AS"/>
</dbReference>
<sequence length="352" mass="34873">MSFTRSLAGTAVVTALVAATAAPAQAAVNDPLYDKQWGLRQIHAEQAWATSTGAGVVIAVVDTGVDLGHPDLAAKLVPGATFVGCGTTSCGNGDWRGPNGLPDAGDEHGTHVAGIAAAATGNGVGVAGVARDAKIMPIKVLEAGSGSFADIAAGIRYAADHGAKVVNLSLGAQPGTQALTLTGLESEATAAITYAQAKGVAVIAAAGNETAPLCDTPAWEAGALCVTATDRNEVKAWYSNLGVKADLKAVAAPGGAGLVNCDDDVWSSVPVGAGSATCGQGDYDAFAGTSMATPYVSGVAALLVAQGRSVANVYSVLMSTARTPIVGLRGVYTPLYGWGVVDAQAAVAAPRT</sequence>
<feature type="chain" id="PRO_5008706379" evidence="7">
    <location>
        <begin position="27"/>
        <end position="352"/>
    </location>
</feature>